<evidence type="ECO:0000313" key="1">
    <source>
        <dbReference type="Proteomes" id="UP000694888"/>
    </source>
</evidence>
<protein>
    <submittedName>
        <fullName evidence="2">Uncharacterized protein LOC101862217</fullName>
    </submittedName>
</protein>
<accession>A0ABM0K4P2</accession>
<organism evidence="1 2">
    <name type="scientific">Aplysia californica</name>
    <name type="common">California sea hare</name>
    <dbReference type="NCBI Taxonomy" id="6500"/>
    <lineage>
        <taxon>Eukaryota</taxon>
        <taxon>Metazoa</taxon>
        <taxon>Spiralia</taxon>
        <taxon>Lophotrochozoa</taxon>
        <taxon>Mollusca</taxon>
        <taxon>Gastropoda</taxon>
        <taxon>Heterobranchia</taxon>
        <taxon>Euthyneura</taxon>
        <taxon>Tectipleura</taxon>
        <taxon>Aplysiida</taxon>
        <taxon>Aplysioidea</taxon>
        <taxon>Aplysiidae</taxon>
        <taxon>Aplysia</taxon>
    </lineage>
</organism>
<gene>
    <name evidence="2" type="primary">LOC101862217</name>
</gene>
<keyword evidence="1" id="KW-1185">Reference proteome</keyword>
<sequence>MAMRTGGAVRNAVSAVRGDIQDVLQSGNFYVTEEIARELSVINNALEHIALDDTFLSTSQDWRSKPGNFTSRQTNEHMSGALSAVNQVGNRLYDYKSKLANRNILGKQENELRELHQWAISSLKSSQKDMEPYTLDAADRIKQFGDTMGVTDRYTGYRQNLTRGTRDSFKMQTSWMDKNGEIGLMNNLDRSHTTIGSPGLDQRVMNRTVRTVGEPSLEFSEFGAVPPSNIGAMKKQIRFGDCNPGMRVTRGYRTIDSLYPKSTGPLDGGAARSSNVMNEVKTLNAMNAASQYERMEKLANQRPATTAPYEKMSVQEQAGINTTFPGRTEYMQRFKAPDTDVPTSDFRINPAPNFGIYGRPMQTARYVPSFTEYQTRYEWPDAEKIVKLPWLRN</sequence>
<proteinExistence type="predicted"/>
<dbReference type="Proteomes" id="UP000694888">
    <property type="component" value="Unplaced"/>
</dbReference>
<reference evidence="2" key="1">
    <citation type="submission" date="2025-08" db="UniProtKB">
        <authorList>
            <consortium name="RefSeq"/>
        </authorList>
    </citation>
    <scope>IDENTIFICATION</scope>
</reference>
<evidence type="ECO:0000313" key="2">
    <source>
        <dbReference type="RefSeq" id="XP_005108686.1"/>
    </source>
</evidence>
<dbReference type="GeneID" id="101862217"/>
<name>A0ABM0K4P2_APLCA</name>
<dbReference type="RefSeq" id="XP_005108686.1">
    <property type="nucleotide sequence ID" value="XM_005108629.3"/>
</dbReference>